<comment type="caution">
    <text evidence="1">The sequence shown here is derived from an EMBL/GenBank/DDBJ whole genome shotgun (WGS) entry which is preliminary data.</text>
</comment>
<evidence type="ECO:0000313" key="1">
    <source>
        <dbReference type="EMBL" id="MCI4388812.1"/>
    </source>
</evidence>
<dbReference type="EMBL" id="CM040471">
    <property type="protein sequence ID" value="MCI4388812.1"/>
    <property type="molecule type" value="Genomic_DNA"/>
</dbReference>
<organism evidence="1 2">
    <name type="scientific">Pangasianodon gigas</name>
    <name type="common">Mekong giant catfish</name>
    <name type="synonym">Pangasius gigas</name>
    <dbReference type="NCBI Taxonomy" id="30993"/>
    <lineage>
        <taxon>Eukaryota</taxon>
        <taxon>Metazoa</taxon>
        <taxon>Chordata</taxon>
        <taxon>Craniata</taxon>
        <taxon>Vertebrata</taxon>
        <taxon>Euteleostomi</taxon>
        <taxon>Actinopterygii</taxon>
        <taxon>Neopterygii</taxon>
        <taxon>Teleostei</taxon>
        <taxon>Ostariophysi</taxon>
        <taxon>Siluriformes</taxon>
        <taxon>Pangasiidae</taxon>
        <taxon>Pangasianodon</taxon>
    </lineage>
</organism>
<accession>A0ACC5XC25</accession>
<sequence>METASKGKAKRRHLSAAECSGLSQSHAGSQAITQPFTLNLHNKDPNKGLQPRTPTKRRRRDGLQQRAITGFFASAGVLRSSPLKGNTVKTEPGLNGHIVIKEEEEERDVAMDLMEGITEEMFVDDEEFETGMCSVKKEENEQEGTGAGCSSWVSPPLHSSFINGHVKKEEEDDEEYEVQSLPDAHYGLLGLNRVLLEPQGHIQDLPEELLSVIFAQLPADDLYRHVSLVCQRWRDIVMDSQFLPWKKLYYRYEKQEEVAVKQLNALLEDNGIVRNEDLCVLNMVRYMSQFKHSRRVNVADVLRCVKGHRLYAQAEACIKHRLPDMETVDGGPNPWSAMALMLILADGVKDVLDLVARLRTSGCFLTPDRILEFLWAVATILLAMKNTNITITSRWHYNIFYVLHLMENSPPPLSHGDGREKQIYVTHEQQQILNHDIQRDHVVKIMAFAGTGKTTTLVKYAQQRPHLRFLYISFNKSVAMQANRSFPCNVECRTIHSMAYKAIGHRYKNLSKLCSNLKPFTVAWVLPDGRGGFVNAKVVTQTINNFCSSTDECIGPQHVPNRYKNNTGHEECPTEPKRKLFAHDAQNIWKKMTELNPTKEAAHHITHDGYLKLWQLQKPELKDYDVIFIDEAQDCTPVIMDIMLSQACGKILVGDPHQQIYTFRGAVNALHAVPHTHLYYLTQSFRFGSEIAYVGATILNVCKKVKKILVGGRQDGTVRGEDRETLDNIRLARSQVGGKVAILCRCNVTVFSEAVRLTDVNPNCKIHIVGGVENFGLKQILDIWILMQPEERRRNENLWIKDPFIRSFCMEKLGGYTGLKKYATHTEDRELEAKLSVVEKYNRRIPELVDRIYNCAQSKPNCADYILGTVHKSKGLEFDTVVVTDDFIKVPCSRHNLQRINITPGIRKADADEWNLLYVAVTRAKRELYITKSISNILTLAGGDGGKEKLPEMVIGRNLERNQTQQRTHPHMGLHCSARIRKADADEWNLLYVAVTRAKRELYITKSISNILTLAGEYFLRFELSSTLLNTDQYRRCSTRECPNLITMESPLSMHKLPIRYMDTAEEGGILCATCVEQRVGPVAFLLSPPETIKSMHYTEERPELPINIAMLLALL</sequence>
<gene>
    <name evidence="1" type="ORF">PGIGA_G00090380</name>
</gene>
<protein>
    <submittedName>
        <fullName evidence="1">Uncharacterized protein</fullName>
    </submittedName>
</protein>
<keyword evidence="2" id="KW-1185">Reference proteome</keyword>
<proteinExistence type="predicted"/>
<name>A0ACC5XC25_PANGG</name>
<evidence type="ECO:0000313" key="2">
    <source>
        <dbReference type="Proteomes" id="UP000829447"/>
    </source>
</evidence>
<reference evidence="1 2" key="1">
    <citation type="journal article" date="2022" name="bioRxiv">
        <title>An ancient truncated duplication of the anti-Mullerian hormone receptor type 2 gene is a potential conserved master sex determinant in the Pangasiidae catfish family.</title>
        <authorList>
            <person name="Wen M."/>
            <person name="Pan Q."/>
            <person name="Jouanno E."/>
            <person name="Montfort J."/>
            <person name="Zahm M."/>
            <person name="Cabau C."/>
            <person name="Klopp C."/>
            <person name="Iampietro C."/>
            <person name="Roques C."/>
            <person name="Bouchez O."/>
            <person name="Castinel A."/>
            <person name="Donnadieu C."/>
            <person name="Parrinello H."/>
            <person name="Poncet C."/>
            <person name="Belmonte E."/>
            <person name="Gautier V."/>
            <person name="Avarre J.-C."/>
            <person name="Dugue R."/>
            <person name="Gustiano R."/>
            <person name="Ha T.T.T."/>
            <person name="Campet M."/>
            <person name="Sriphairoj K."/>
            <person name="Ribolli J."/>
            <person name="de Almeida F.L."/>
            <person name="Desvignes T."/>
            <person name="Postlethwait J.H."/>
            <person name="Bucao C.F."/>
            <person name="Robinson-Rechavi M."/>
            <person name="Bobe J."/>
            <person name="Herpin A."/>
            <person name="Guiguen Y."/>
        </authorList>
    </citation>
    <scope>NUCLEOTIDE SEQUENCE [LARGE SCALE GENOMIC DNA]</scope>
    <source>
        <strain evidence="1">YG-Dec2019</strain>
    </source>
</reference>
<dbReference type="Proteomes" id="UP000829447">
    <property type="component" value="Linkage Group LG18"/>
</dbReference>